<feature type="region of interest" description="Disordered" evidence="1">
    <location>
        <begin position="619"/>
        <end position="644"/>
    </location>
</feature>
<dbReference type="Proteomes" id="UP001174136">
    <property type="component" value="Unassembled WGS sequence"/>
</dbReference>
<feature type="region of interest" description="Disordered" evidence="1">
    <location>
        <begin position="286"/>
        <end position="380"/>
    </location>
</feature>
<organism evidence="2 3">
    <name type="scientific">Merluccius polli</name>
    <name type="common">Benguela hake</name>
    <name type="synonym">Merluccius cadenati</name>
    <dbReference type="NCBI Taxonomy" id="89951"/>
    <lineage>
        <taxon>Eukaryota</taxon>
        <taxon>Metazoa</taxon>
        <taxon>Chordata</taxon>
        <taxon>Craniata</taxon>
        <taxon>Vertebrata</taxon>
        <taxon>Euteleostomi</taxon>
        <taxon>Actinopterygii</taxon>
        <taxon>Neopterygii</taxon>
        <taxon>Teleostei</taxon>
        <taxon>Neoteleostei</taxon>
        <taxon>Acanthomorphata</taxon>
        <taxon>Zeiogadaria</taxon>
        <taxon>Gadariae</taxon>
        <taxon>Gadiformes</taxon>
        <taxon>Gadoidei</taxon>
        <taxon>Merlucciidae</taxon>
        <taxon>Merluccius</taxon>
    </lineage>
</organism>
<proteinExistence type="predicted"/>
<dbReference type="InterPro" id="IPR008996">
    <property type="entry name" value="IL1/FGF"/>
</dbReference>
<evidence type="ECO:0000256" key="1">
    <source>
        <dbReference type="SAM" id="MobiDB-lite"/>
    </source>
</evidence>
<keyword evidence="3" id="KW-1185">Reference proteome</keyword>
<dbReference type="SUPFAM" id="SSF50353">
    <property type="entry name" value="Cytokine"/>
    <property type="match status" value="1"/>
</dbReference>
<dbReference type="AlphaFoldDB" id="A0AA47MMY4"/>
<reference evidence="2" key="1">
    <citation type="journal article" date="2023" name="Front. Mar. Sci.">
        <title>A new Merluccius polli reference genome to investigate the effects of global change in West African waters.</title>
        <authorList>
            <person name="Mateo J.L."/>
            <person name="Blanco-Fernandez C."/>
            <person name="Garcia-Vazquez E."/>
            <person name="Machado-Schiaffino G."/>
        </authorList>
    </citation>
    <scope>NUCLEOTIDE SEQUENCE</scope>
    <source>
        <strain evidence="2">C29</strain>
        <tissue evidence="2">Fin</tissue>
    </source>
</reference>
<feature type="compositionally biased region" description="Low complexity" evidence="1">
    <location>
        <begin position="336"/>
        <end position="367"/>
    </location>
</feature>
<dbReference type="Gene3D" id="2.80.10.50">
    <property type="match status" value="1"/>
</dbReference>
<protein>
    <submittedName>
        <fullName evidence="2">Fibroblast growth factor 10</fullName>
    </submittedName>
</protein>
<feature type="region of interest" description="Disordered" evidence="1">
    <location>
        <begin position="52"/>
        <end position="72"/>
    </location>
</feature>
<comment type="caution">
    <text evidence="2">The sequence shown here is derived from an EMBL/GenBank/DDBJ whole genome shotgun (WGS) entry which is preliminary data.</text>
</comment>
<dbReference type="EMBL" id="JAOPHQ010003444">
    <property type="protein sequence ID" value="KAK0143025.1"/>
    <property type="molecule type" value="Genomic_DNA"/>
</dbReference>
<gene>
    <name evidence="2" type="primary">FGF10_0</name>
    <name evidence="2" type="ORF">N1851_018866</name>
</gene>
<accession>A0AA47MMY4</accession>
<evidence type="ECO:0000313" key="3">
    <source>
        <dbReference type="Proteomes" id="UP001174136"/>
    </source>
</evidence>
<evidence type="ECO:0000313" key="2">
    <source>
        <dbReference type="EMBL" id="KAK0143025.1"/>
    </source>
</evidence>
<sequence>MVEFNWGHGSAAEALHYSWKEQSIASSRCRVHPGSLTHTMCRWTPPVAGLHPEPALRTAGAAGPAPAPAPVGPTPGGHSSVCLACLAVLLLSAGVAAAGACPPGVGAHNPLQALAGGINCSWTLERHTRSYNHLEGDVRLRRLYSANKFFLCIDKGGKVDGTRRKNFADSKSLACRRHPADAVILACVADQDSRFWYLLPNELKMAVHSRHRRRRMCACVCLRDWRRGECEAPFVKALPVAAVSMGQTALCHCLRHRSADWVTFVILLGLVAWLFIKKTQISNDPLSAPREKRACTGTLRSSRCQTRGHPGPHRDTNTHRPVVSTVGHDMDLRGANLSLNPNLNPSLTGSPSTTASPLTASTSAPSHKPSPPPPSRISLSLNLIQPQPQPQPQRQPQHNPEPQAAALTSTPLTFSISTPSLSEKRNNRVPIGKEKVPRIEALVFHEDGVPLMNLSHIGHQPTGLRGRTAAALQLSGFFVQTLMIEESGSGLSWCRQRIGQQLAAQAAVIHNQAHSPDRDCKELVEHGRHCDRLGPRVALSFCPKLTPALPPGLCGPHLACPSTLPWLAGWLAEVQLEGSLCGLGSTEPEETEDDPTIRLWIRLWICGCQSVSLTRSDMRPVAPDSLSSSGDGGKNRDLSQGAGYSGQVLITTDPL</sequence>
<name>A0AA47MMY4_MERPO</name>